<protein>
    <recommendedName>
        <fullName evidence="5">WD40 repeat-like protein</fullName>
    </recommendedName>
</protein>
<feature type="region of interest" description="Disordered" evidence="2">
    <location>
        <begin position="593"/>
        <end position="696"/>
    </location>
</feature>
<evidence type="ECO:0000256" key="1">
    <source>
        <dbReference type="SAM" id="Coils"/>
    </source>
</evidence>
<keyword evidence="1" id="KW-0175">Coiled coil</keyword>
<gene>
    <name evidence="3" type="ORF">NP233_g130</name>
</gene>
<dbReference type="PANTHER" id="PTHR44414">
    <property type="entry name" value="PROTEIN NEDD1"/>
    <property type="match status" value="1"/>
</dbReference>
<feature type="compositionally biased region" description="Low complexity" evidence="2">
    <location>
        <begin position="512"/>
        <end position="525"/>
    </location>
</feature>
<name>A0AAD5YW23_9AGAR</name>
<dbReference type="GO" id="GO:0005737">
    <property type="term" value="C:cytoplasm"/>
    <property type="evidence" value="ECO:0007669"/>
    <property type="project" value="TreeGrafter"/>
</dbReference>
<evidence type="ECO:0000256" key="2">
    <source>
        <dbReference type="SAM" id="MobiDB-lite"/>
    </source>
</evidence>
<feature type="compositionally biased region" description="Basic and acidic residues" evidence="2">
    <location>
        <begin position="613"/>
        <end position="628"/>
    </location>
</feature>
<feature type="compositionally biased region" description="Low complexity" evidence="2">
    <location>
        <begin position="466"/>
        <end position="505"/>
    </location>
</feature>
<dbReference type="Gene3D" id="2.130.10.10">
    <property type="entry name" value="YVTN repeat-like/Quinoprotein amine dehydrogenase"/>
    <property type="match status" value="1"/>
</dbReference>
<evidence type="ECO:0000313" key="4">
    <source>
        <dbReference type="Proteomes" id="UP001213000"/>
    </source>
</evidence>
<dbReference type="Proteomes" id="UP001213000">
    <property type="component" value="Unassembled WGS sequence"/>
</dbReference>
<dbReference type="AlphaFoldDB" id="A0AAD5YW23"/>
<proteinExistence type="predicted"/>
<accession>A0AAD5YW23</accession>
<dbReference type="InterPro" id="IPR036322">
    <property type="entry name" value="WD40_repeat_dom_sf"/>
</dbReference>
<feature type="region of interest" description="Disordered" evidence="2">
    <location>
        <begin position="537"/>
        <end position="557"/>
    </location>
</feature>
<dbReference type="GO" id="GO:0036064">
    <property type="term" value="C:ciliary basal body"/>
    <property type="evidence" value="ECO:0007669"/>
    <property type="project" value="TreeGrafter"/>
</dbReference>
<reference evidence="3" key="1">
    <citation type="submission" date="2022-07" db="EMBL/GenBank/DDBJ databases">
        <title>Genome Sequence of Leucocoprinus birnbaumii.</title>
        <authorList>
            <person name="Buettner E."/>
        </authorList>
    </citation>
    <scope>NUCLEOTIDE SEQUENCE</scope>
    <source>
        <strain evidence="3">VT141</strain>
    </source>
</reference>
<dbReference type="PANTHER" id="PTHR44414:SF1">
    <property type="entry name" value="PROTEIN NEDD1"/>
    <property type="match status" value="1"/>
</dbReference>
<sequence length="771" mass="82262">MLSVVACDVLAIVEPPALKRSPSLLPPSCTLAEEHQNSAWAADNSALYLASARAISRYDTSSKQLTALHTIGNEHSIRCLTVKDKSTVIYGAGKHIHFLECGGQKPRLGVTLGPYQSDVLSLSLSNDSTLLGCGLANGVYVHNLTTGAQTTLRGLPSRASQITCVFHPHIRTRLMVGLQDQLFTYDTTRPATPMKIIPVNDAGASIQAVACSPFSKTLVAVAMSNGGVGLVDLDKEKGLFRTLDLNVPLTTISFSPEGASIYLGAENGKLLTQDLRALDKPPRSIIVSELGNPITTIAVQKKLKDSSPTGTPKTLTKSMSMTSILISKAAGSPLRSRTTRTMSSSAGTPVRRAPATAGTPKPSASTTATGAKKVLSPTRDPLRNSPRLESNASVATAKVKKPHPLANVSTISKQGASSSQTSQVTRASGRTDSTGASRRRTPSTMIDNAVATLSENTVPEAISSISQARSRTRTVSSTSQAPSVAASATSRTARTVSLSSVSSAASRRKHSSSSTPPNAPAPSISTDFMAKLRSVSPISRAGDESRTPSPDLPDMQTQDVVTPIPAQKKRKAMAVLGLGTPEVSSWIKAGVPASRVSQHTATGKGKARAKSVGFKDDLDDDHHAKENDGFNFGEDGVRERERSLSLQISPQRPLAGIASSSSQPQAHKPSHSWDASPVPLSRSRQTAHLPGTPSAGSAHELLRTIVKDVMYDFQRENRQEMMGLHLDLVRMGRGWKQELRTLMDEYVGDLNDLREENRRLREENERLRRGT</sequence>
<feature type="compositionally biased region" description="Low complexity" evidence="2">
    <location>
        <begin position="335"/>
        <end position="345"/>
    </location>
</feature>
<dbReference type="GO" id="GO:0000922">
    <property type="term" value="C:spindle pole"/>
    <property type="evidence" value="ECO:0007669"/>
    <property type="project" value="TreeGrafter"/>
</dbReference>
<feature type="compositionally biased region" description="Polar residues" evidence="2">
    <location>
        <begin position="306"/>
        <end position="325"/>
    </location>
</feature>
<feature type="region of interest" description="Disordered" evidence="2">
    <location>
        <begin position="462"/>
        <end position="525"/>
    </location>
</feature>
<dbReference type="InterPro" id="IPR052818">
    <property type="entry name" value="NEDD1_Spindle_Assembly"/>
</dbReference>
<dbReference type="GO" id="GO:0005814">
    <property type="term" value="C:centriole"/>
    <property type="evidence" value="ECO:0007669"/>
    <property type="project" value="TreeGrafter"/>
</dbReference>
<dbReference type="GO" id="GO:0007020">
    <property type="term" value="P:microtubule nucleation"/>
    <property type="evidence" value="ECO:0007669"/>
    <property type="project" value="TreeGrafter"/>
</dbReference>
<dbReference type="SUPFAM" id="SSF50978">
    <property type="entry name" value="WD40 repeat-like"/>
    <property type="match status" value="1"/>
</dbReference>
<feature type="region of interest" description="Disordered" evidence="2">
    <location>
        <begin position="301"/>
        <end position="445"/>
    </location>
</feature>
<dbReference type="GO" id="GO:0043015">
    <property type="term" value="F:gamma-tubulin binding"/>
    <property type="evidence" value="ECO:0007669"/>
    <property type="project" value="TreeGrafter"/>
</dbReference>
<feature type="coiled-coil region" evidence="1">
    <location>
        <begin position="736"/>
        <end position="770"/>
    </location>
</feature>
<dbReference type="EMBL" id="JANIEX010000003">
    <property type="protein sequence ID" value="KAJ3576856.1"/>
    <property type="molecule type" value="Genomic_DNA"/>
</dbReference>
<evidence type="ECO:0000313" key="3">
    <source>
        <dbReference type="EMBL" id="KAJ3576856.1"/>
    </source>
</evidence>
<feature type="compositionally biased region" description="Polar residues" evidence="2">
    <location>
        <begin position="407"/>
        <end position="445"/>
    </location>
</feature>
<evidence type="ECO:0008006" key="5">
    <source>
        <dbReference type="Google" id="ProtNLM"/>
    </source>
</evidence>
<dbReference type="InterPro" id="IPR015943">
    <property type="entry name" value="WD40/YVTN_repeat-like_dom_sf"/>
</dbReference>
<keyword evidence="4" id="KW-1185">Reference proteome</keyword>
<dbReference type="GO" id="GO:0000278">
    <property type="term" value="P:mitotic cell cycle"/>
    <property type="evidence" value="ECO:0007669"/>
    <property type="project" value="TreeGrafter"/>
</dbReference>
<organism evidence="3 4">
    <name type="scientific">Leucocoprinus birnbaumii</name>
    <dbReference type="NCBI Taxonomy" id="56174"/>
    <lineage>
        <taxon>Eukaryota</taxon>
        <taxon>Fungi</taxon>
        <taxon>Dikarya</taxon>
        <taxon>Basidiomycota</taxon>
        <taxon>Agaricomycotina</taxon>
        <taxon>Agaricomycetes</taxon>
        <taxon>Agaricomycetidae</taxon>
        <taxon>Agaricales</taxon>
        <taxon>Agaricineae</taxon>
        <taxon>Agaricaceae</taxon>
        <taxon>Leucocoprinus</taxon>
    </lineage>
</organism>
<comment type="caution">
    <text evidence="3">The sequence shown here is derived from an EMBL/GenBank/DDBJ whole genome shotgun (WGS) entry which is preliminary data.</text>
</comment>